<dbReference type="EMBL" id="JBHMAF010000007">
    <property type="protein sequence ID" value="MFB9757188.1"/>
    <property type="molecule type" value="Genomic_DNA"/>
</dbReference>
<keyword evidence="4" id="KW-0233">DNA recombination</keyword>
<gene>
    <name evidence="7" type="ORF">ACFFMS_01290</name>
</gene>
<evidence type="ECO:0000256" key="3">
    <source>
        <dbReference type="ARBA" id="ARBA00023125"/>
    </source>
</evidence>
<sequence>MKYGYARVSTVNQDLESQLQTLENENCDKIYSEKFTGTKTERPVFTELLEMLKEGDTLVVTKLDRFARTTEHGIRTVKELFERGVKVHILNMGLVENTPTGRLIFNILSAFAEFERDMIVERTQEGKAIAKQRGDFKEGRPNKFSKKQIEHALEILKTHSYKDVESMTGISKSTLIRAKKKREVAK</sequence>
<dbReference type="Pfam" id="PF00239">
    <property type="entry name" value="Resolvase"/>
    <property type="match status" value="1"/>
</dbReference>
<organism evidence="7 8">
    <name type="scientific">Ectobacillus funiculus</name>
    <dbReference type="NCBI Taxonomy" id="137993"/>
    <lineage>
        <taxon>Bacteria</taxon>
        <taxon>Bacillati</taxon>
        <taxon>Bacillota</taxon>
        <taxon>Bacilli</taxon>
        <taxon>Bacillales</taxon>
        <taxon>Bacillaceae</taxon>
        <taxon>Ectobacillus</taxon>
    </lineage>
</organism>
<evidence type="ECO:0000256" key="2">
    <source>
        <dbReference type="ARBA" id="ARBA00022908"/>
    </source>
</evidence>
<protein>
    <submittedName>
        <fullName evidence="7">Recombinase family protein</fullName>
    </submittedName>
</protein>
<dbReference type="InterPro" id="IPR006119">
    <property type="entry name" value="Resolv_N"/>
</dbReference>
<dbReference type="SUPFAM" id="SSF53041">
    <property type="entry name" value="Resolvase-like"/>
    <property type="match status" value="1"/>
</dbReference>
<evidence type="ECO:0000256" key="5">
    <source>
        <dbReference type="PROSITE-ProRule" id="PRU10137"/>
    </source>
</evidence>
<keyword evidence="8" id="KW-1185">Reference proteome</keyword>
<dbReference type="CDD" id="cd03768">
    <property type="entry name" value="SR_ResInv"/>
    <property type="match status" value="1"/>
</dbReference>
<comment type="caution">
    <text evidence="7">The sequence shown here is derived from an EMBL/GenBank/DDBJ whole genome shotgun (WGS) entry which is preliminary data.</text>
</comment>
<dbReference type="InterPro" id="IPR036162">
    <property type="entry name" value="Resolvase-like_N_sf"/>
</dbReference>
<name>A0ABV5W9D2_9BACI</name>
<dbReference type="PROSITE" id="PS00397">
    <property type="entry name" value="RECOMBINASES_1"/>
    <property type="match status" value="1"/>
</dbReference>
<dbReference type="PROSITE" id="PS51736">
    <property type="entry name" value="RECOMBINASES_3"/>
    <property type="match status" value="1"/>
</dbReference>
<feature type="active site" description="O-(5'-phospho-DNA)-serine intermediate" evidence="5">
    <location>
        <position position="9"/>
    </location>
</feature>
<dbReference type="Proteomes" id="UP001589609">
    <property type="component" value="Unassembled WGS sequence"/>
</dbReference>
<dbReference type="SMART" id="SM00857">
    <property type="entry name" value="Resolvase"/>
    <property type="match status" value="1"/>
</dbReference>
<keyword evidence="2" id="KW-0229">DNA integration</keyword>
<accession>A0ABV5W9D2</accession>
<dbReference type="Pfam" id="PF18010">
    <property type="entry name" value="HTH_49"/>
    <property type="match status" value="1"/>
</dbReference>
<dbReference type="Gene3D" id="1.10.10.60">
    <property type="entry name" value="Homeodomain-like"/>
    <property type="match status" value="1"/>
</dbReference>
<evidence type="ECO:0000313" key="8">
    <source>
        <dbReference type="Proteomes" id="UP001589609"/>
    </source>
</evidence>
<dbReference type="InterPro" id="IPR006118">
    <property type="entry name" value="Recombinase_CS"/>
</dbReference>
<dbReference type="InterPro" id="IPR040652">
    <property type="entry name" value="Cry35Ab1_HTH"/>
</dbReference>
<comment type="similarity">
    <text evidence="1">Belongs to the site-specific recombinase resolvase family.</text>
</comment>
<evidence type="ECO:0000313" key="7">
    <source>
        <dbReference type="EMBL" id="MFB9757188.1"/>
    </source>
</evidence>
<feature type="domain" description="Resolvase/invertase-type recombinase catalytic" evidence="6">
    <location>
        <begin position="1"/>
        <end position="134"/>
    </location>
</feature>
<dbReference type="PANTHER" id="PTHR30461:SF26">
    <property type="entry name" value="RESOLVASE HOMOLOG YNEB"/>
    <property type="match status" value="1"/>
</dbReference>
<dbReference type="Gene3D" id="3.40.50.1390">
    <property type="entry name" value="Resolvase, N-terminal catalytic domain"/>
    <property type="match status" value="1"/>
</dbReference>
<proteinExistence type="inferred from homology"/>
<dbReference type="InterPro" id="IPR050639">
    <property type="entry name" value="SSR_resolvase"/>
</dbReference>
<evidence type="ECO:0000256" key="4">
    <source>
        <dbReference type="ARBA" id="ARBA00023172"/>
    </source>
</evidence>
<evidence type="ECO:0000256" key="1">
    <source>
        <dbReference type="ARBA" id="ARBA00009913"/>
    </source>
</evidence>
<reference evidence="7 8" key="1">
    <citation type="submission" date="2024-09" db="EMBL/GenBank/DDBJ databases">
        <authorList>
            <person name="Sun Q."/>
            <person name="Mori K."/>
        </authorList>
    </citation>
    <scope>NUCLEOTIDE SEQUENCE [LARGE SCALE GENOMIC DNA]</scope>
    <source>
        <strain evidence="7 8">JCM 11201</strain>
    </source>
</reference>
<dbReference type="PANTHER" id="PTHR30461">
    <property type="entry name" value="DNA-INVERTASE FROM LAMBDOID PROPHAGE"/>
    <property type="match status" value="1"/>
</dbReference>
<keyword evidence="3" id="KW-0238">DNA-binding</keyword>
<dbReference type="RefSeq" id="WP_379947499.1">
    <property type="nucleotide sequence ID" value="NZ_JBHMAF010000007.1"/>
</dbReference>
<evidence type="ECO:0000259" key="6">
    <source>
        <dbReference type="PROSITE" id="PS51736"/>
    </source>
</evidence>